<dbReference type="Pfam" id="PF00439">
    <property type="entry name" value="Bromodomain"/>
    <property type="match status" value="1"/>
</dbReference>
<sequence>MSSFEVEDLNKRFKSNELETDYEKVQDEQEIKIEKDDNLDQYELQYEQGNKALSQLEQNANISFRIVVNDGSTESMVLLTGLKTIFQKQLPKMPKEYIARLVYEKNHCSLAIVRGTLSIIGGITYRLFEERGFAEIVFCAISSSEQVRGFGSHMMNRLKDHILENTKATTFLTYADNYAIGYFKKQGFTKEITFDKRLWMGYIKDYEGGTLMQCTMLPRVKYMESKNILNLQRQAILSKIKLLSKSHIIYDGLTNIKKEEFPIDPYSIPGVFESGWTPETDAKGKSETRSKLQTWQSNVVTEMQGSPYAWAFLQPVDTNEVPDYPVHIKNPMDLATLEFNVESGKYQTLESFIADSLLIFNNAREYNGETSRYGRCASNLQKQFEQRVNEWKSKSNSK</sequence>
<accession>A0A2U1JEA7</accession>
<dbReference type="PANTHER" id="PTHR45750:SF3">
    <property type="entry name" value="HISTONE ACETYLTRANSFERASE"/>
    <property type="match status" value="1"/>
</dbReference>
<dbReference type="EMBL" id="MBFU01000016">
    <property type="protein sequence ID" value="PWA03436.1"/>
    <property type="molecule type" value="Genomic_DNA"/>
</dbReference>
<dbReference type="InterPro" id="IPR036427">
    <property type="entry name" value="Bromodomain-like_sf"/>
</dbReference>
<evidence type="ECO:0000256" key="3">
    <source>
        <dbReference type="ARBA" id="ARBA00023117"/>
    </source>
</evidence>
<dbReference type="Pfam" id="PF00583">
    <property type="entry name" value="Acetyltransf_1"/>
    <property type="match status" value="1"/>
</dbReference>
<protein>
    <submittedName>
        <fullName evidence="9">Uncharacterized protein</fullName>
    </submittedName>
</protein>
<name>A0A2U1JEA7_SMIAN</name>
<reference evidence="9 10" key="1">
    <citation type="journal article" date="2018" name="MBio">
        <title>Comparative Genomics Reveals the Core Gene Toolbox for the Fungus-Insect Symbiosis.</title>
        <authorList>
            <person name="Wang Y."/>
            <person name="Stata M."/>
            <person name="Wang W."/>
            <person name="Stajich J.E."/>
            <person name="White M.M."/>
            <person name="Moncalvo J.M."/>
        </authorList>
    </citation>
    <scope>NUCLEOTIDE SEQUENCE [LARGE SCALE GENOMIC DNA]</scope>
    <source>
        <strain evidence="9 10">AUS-126-30</strain>
    </source>
</reference>
<comment type="caution">
    <text evidence="9">The sequence shown here is derived from an EMBL/GenBank/DDBJ whole genome shotgun (WGS) entry which is preliminary data.</text>
</comment>
<feature type="domain" description="N-acetyltransferase" evidence="8">
    <location>
        <begin position="66"/>
        <end position="217"/>
    </location>
</feature>
<gene>
    <name evidence="9" type="ORF">BB558_000400</name>
</gene>
<dbReference type="GO" id="GO:0005634">
    <property type="term" value="C:nucleus"/>
    <property type="evidence" value="ECO:0007669"/>
    <property type="project" value="UniProtKB-SubCell"/>
</dbReference>
<dbReference type="GO" id="GO:0000123">
    <property type="term" value="C:histone acetyltransferase complex"/>
    <property type="evidence" value="ECO:0007669"/>
    <property type="project" value="TreeGrafter"/>
</dbReference>
<evidence type="ECO:0000256" key="4">
    <source>
        <dbReference type="ARBA" id="ARBA00023159"/>
    </source>
</evidence>
<proteinExistence type="inferred from homology"/>
<dbReference type="PROSITE" id="PS51186">
    <property type="entry name" value="GNAT"/>
    <property type="match status" value="1"/>
</dbReference>
<dbReference type="GO" id="GO:0045944">
    <property type="term" value="P:positive regulation of transcription by RNA polymerase II"/>
    <property type="evidence" value="ECO:0007669"/>
    <property type="project" value="TreeGrafter"/>
</dbReference>
<evidence type="ECO:0000313" key="9">
    <source>
        <dbReference type="EMBL" id="PWA03436.1"/>
    </source>
</evidence>
<evidence type="ECO:0000256" key="1">
    <source>
        <dbReference type="ARBA" id="ARBA00004123"/>
    </source>
</evidence>
<dbReference type="PANTHER" id="PTHR45750">
    <property type="entry name" value="GH11602P"/>
    <property type="match status" value="1"/>
</dbReference>
<dbReference type="Proteomes" id="UP000245591">
    <property type="component" value="Unassembled WGS sequence"/>
</dbReference>
<dbReference type="Gene3D" id="1.20.920.10">
    <property type="entry name" value="Bromodomain-like"/>
    <property type="match status" value="1"/>
</dbReference>
<dbReference type="GO" id="GO:0010484">
    <property type="term" value="F:histone H3 acetyltransferase activity"/>
    <property type="evidence" value="ECO:0007669"/>
    <property type="project" value="TreeGrafter"/>
</dbReference>
<keyword evidence="10" id="KW-1185">Reference proteome</keyword>
<comment type="subcellular location">
    <subcellularLocation>
        <location evidence="1">Nucleus</location>
    </subcellularLocation>
</comment>
<dbReference type="InterPro" id="IPR037800">
    <property type="entry name" value="GCN5"/>
</dbReference>
<dbReference type="Gene3D" id="3.40.630.30">
    <property type="match status" value="1"/>
</dbReference>
<dbReference type="InterPro" id="IPR016181">
    <property type="entry name" value="Acyl_CoA_acyltransferase"/>
</dbReference>
<evidence type="ECO:0000256" key="6">
    <source>
        <dbReference type="PROSITE-ProRule" id="PRU00035"/>
    </source>
</evidence>
<evidence type="ECO:0000256" key="5">
    <source>
        <dbReference type="ARBA" id="ARBA00023242"/>
    </source>
</evidence>
<dbReference type="InterPro" id="IPR001487">
    <property type="entry name" value="Bromodomain"/>
</dbReference>
<evidence type="ECO:0000259" key="8">
    <source>
        <dbReference type="PROSITE" id="PS51186"/>
    </source>
</evidence>
<dbReference type="SMART" id="SM00297">
    <property type="entry name" value="BROMO"/>
    <property type="match status" value="1"/>
</dbReference>
<organism evidence="9 10">
    <name type="scientific">Smittium angustum</name>
    <dbReference type="NCBI Taxonomy" id="133377"/>
    <lineage>
        <taxon>Eukaryota</taxon>
        <taxon>Fungi</taxon>
        <taxon>Fungi incertae sedis</taxon>
        <taxon>Zoopagomycota</taxon>
        <taxon>Kickxellomycotina</taxon>
        <taxon>Harpellomycetes</taxon>
        <taxon>Harpellales</taxon>
        <taxon>Legeriomycetaceae</taxon>
        <taxon>Smittium</taxon>
    </lineage>
</organism>
<keyword evidence="5" id="KW-0539">Nucleus</keyword>
<dbReference type="AlphaFoldDB" id="A0A2U1JEA7"/>
<dbReference type="PROSITE" id="PS50014">
    <property type="entry name" value="BROMODOMAIN_2"/>
    <property type="match status" value="1"/>
</dbReference>
<dbReference type="SUPFAM" id="SSF55729">
    <property type="entry name" value="Acyl-CoA N-acyltransferases (Nat)"/>
    <property type="match status" value="1"/>
</dbReference>
<feature type="domain" description="Bromo" evidence="7">
    <location>
        <begin position="304"/>
        <end position="374"/>
    </location>
</feature>
<dbReference type="InterPro" id="IPR000182">
    <property type="entry name" value="GNAT_dom"/>
</dbReference>
<dbReference type="PRINTS" id="PR00503">
    <property type="entry name" value="BROMODOMAIN"/>
</dbReference>
<dbReference type="SUPFAM" id="SSF47370">
    <property type="entry name" value="Bromodomain"/>
    <property type="match status" value="1"/>
</dbReference>
<evidence type="ECO:0000256" key="2">
    <source>
        <dbReference type="ARBA" id="ARBA00008607"/>
    </source>
</evidence>
<comment type="similarity">
    <text evidence="2">Belongs to the acetyltransferase family. GCN5 subfamily.</text>
</comment>
<keyword evidence="4" id="KW-0010">Activator</keyword>
<keyword evidence="3 6" id="KW-0103">Bromodomain</keyword>
<evidence type="ECO:0000313" key="10">
    <source>
        <dbReference type="Proteomes" id="UP000245591"/>
    </source>
</evidence>
<evidence type="ECO:0000259" key="7">
    <source>
        <dbReference type="PROSITE" id="PS50014"/>
    </source>
</evidence>